<dbReference type="InterPro" id="IPR050535">
    <property type="entry name" value="DNA_Repair-Maintenance_Comp"/>
</dbReference>
<evidence type="ECO:0000256" key="3">
    <source>
        <dbReference type="ARBA" id="ARBA00022722"/>
    </source>
</evidence>
<comment type="similarity">
    <text evidence="1">Belongs to the SbcD family.</text>
</comment>
<evidence type="ECO:0000256" key="5">
    <source>
        <dbReference type="ARBA" id="ARBA00022839"/>
    </source>
</evidence>
<dbReference type="InterPro" id="IPR029052">
    <property type="entry name" value="Metallo-depent_PP-like"/>
</dbReference>
<dbReference type="PANTHER" id="PTHR30337:SF0">
    <property type="entry name" value="NUCLEASE SBCCD SUBUNIT D"/>
    <property type="match status" value="1"/>
</dbReference>
<dbReference type="InterPro" id="IPR004843">
    <property type="entry name" value="Calcineurin-like_PHP"/>
</dbReference>
<dbReference type="CDD" id="cd00840">
    <property type="entry name" value="MPP_Mre11_N"/>
    <property type="match status" value="1"/>
</dbReference>
<feature type="domain" description="Calcineurin-like phosphoesterase" evidence="6">
    <location>
        <begin position="4"/>
        <end position="197"/>
    </location>
</feature>
<gene>
    <name evidence="7" type="ORF">DF222_01470</name>
</gene>
<dbReference type="InterPro" id="IPR041796">
    <property type="entry name" value="Mre11_N"/>
</dbReference>
<comment type="caution">
    <text evidence="7">The sequence shown here is derived from an EMBL/GenBank/DDBJ whole genome shotgun (WGS) entry which is preliminary data.</text>
</comment>
<dbReference type="AlphaFoldDB" id="A0A2U1T9G5"/>
<keyword evidence="5 7" id="KW-0269">Exonuclease</keyword>
<evidence type="ECO:0000256" key="4">
    <source>
        <dbReference type="ARBA" id="ARBA00022801"/>
    </source>
</evidence>
<evidence type="ECO:0000256" key="1">
    <source>
        <dbReference type="ARBA" id="ARBA00010555"/>
    </source>
</evidence>
<evidence type="ECO:0000256" key="2">
    <source>
        <dbReference type="ARBA" id="ARBA00013365"/>
    </source>
</evidence>
<dbReference type="EMBL" id="QEEZ01000002">
    <property type="protein sequence ID" value="PWC02641.1"/>
    <property type="molecule type" value="Genomic_DNA"/>
</dbReference>
<evidence type="ECO:0000259" key="6">
    <source>
        <dbReference type="Pfam" id="PF00149"/>
    </source>
</evidence>
<protein>
    <recommendedName>
        <fullName evidence="2">Nuclease SbcCD subunit D</fullName>
    </recommendedName>
</protein>
<dbReference type="OrthoDB" id="9773856at2"/>
<dbReference type="GO" id="GO:0004527">
    <property type="term" value="F:exonuclease activity"/>
    <property type="evidence" value="ECO:0007669"/>
    <property type="project" value="UniProtKB-KW"/>
</dbReference>
<dbReference type="RefSeq" id="WP_108431752.1">
    <property type="nucleotide sequence ID" value="NZ_CP026947.1"/>
</dbReference>
<sequence length="378" mass="41841">MPDLKFLHTSDLQLGMRRWFLSDEDQANFDAARLEALTTLGQLAEEHGAEFIVIAGDVFEHNSLSNRVIERVKEQLRRLKVPVYLLPGNHDPLVADNVFLRTEDLDGVHVLSDNRPVKVREGVEVVGAPWRSKAPVGDLVAEMLSDLEPTDNIRIGVAHGQVESRSQEIVPGLIDLETVEKAIAERRLDYLALGDTHSTQSLGATGRVWFSGAPETTDFAEPGGGGEADSGNALLVTVQKGEEVRVDVDKLPMGRWTFEALADDLYDRADVDAFLARLDAYPEKTTTVIKYALTGTLSLSDTRYLHEELSRRADVFGALYERVRLMNLHLQPGEEEIEDLELGGVAGAALQELLDDREQPGRQDAINLLFRLAQEVAN</sequence>
<proteinExistence type="inferred from homology"/>
<reference evidence="8" key="1">
    <citation type="submission" date="2018-04" db="EMBL/GenBank/DDBJ databases">
        <authorList>
            <person name="Liu S."/>
            <person name="Wang Z."/>
            <person name="Li J."/>
        </authorList>
    </citation>
    <scope>NUCLEOTIDE SEQUENCE [LARGE SCALE GENOMIC DNA]</scope>
    <source>
        <strain evidence="8">2189</strain>
    </source>
</reference>
<dbReference type="Gene3D" id="3.60.21.10">
    <property type="match status" value="1"/>
</dbReference>
<dbReference type="Proteomes" id="UP000244989">
    <property type="component" value="Unassembled WGS sequence"/>
</dbReference>
<keyword evidence="8" id="KW-1185">Reference proteome</keyword>
<name>A0A2U1T9G5_9CORY</name>
<organism evidence="7 8">
    <name type="scientific">Corynebacterium yudongzhengii</name>
    <dbReference type="NCBI Taxonomy" id="2080740"/>
    <lineage>
        <taxon>Bacteria</taxon>
        <taxon>Bacillati</taxon>
        <taxon>Actinomycetota</taxon>
        <taxon>Actinomycetes</taxon>
        <taxon>Mycobacteriales</taxon>
        <taxon>Corynebacteriaceae</taxon>
        <taxon>Corynebacterium</taxon>
    </lineage>
</organism>
<dbReference type="InterPro" id="IPR014577">
    <property type="entry name" value="UCP033093_metalloPase"/>
</dbReference>
<keyword evidence="4" id="KW-0378">Hydrolase</keyword>
<dbReference type="SUPFAM" id="SSF56300">
    <property type="entry name" value="Metallo-dependent phosphatases"/>
    <property type="match status" value="1"/>
</dbReference>
<evidence type="ECO:0000313" key="7">
    <source>
        <dbReference type="EMBL" id="PWC02641.1"/>
    </source>
</evidence>
<dbReference type="Pfam" id="PF00149">
    <property type="entry name" value="Metallophos"/>
    <property type="match status" value="1"/>
</dbReference>
<dbReference type="KEGG" id="cyz:C3B44_07000"/>
<keyword evidence="3" id="KW-0540">Nuclease</keyword>
<evidence type="ECO:0000313" key="8">
    <source>
        <dbReference type="Proteomes" id="UP000244989"/>
    </source>
</evidence>
<accession>A0A2U1T9G5</accession>
<dbReference type="PIRSF" id="PIRSF033093">
    <property type="entry name" value="UCP_ML1119"/>
    <property type="match status" value="1"/>
</dbReference>
<dbReference type="PANTHER" id="PTHR30337">
    <property type="entry name" value="COMPONENT OF ATP-DEPENDENT DSDNA EXONUCLEASE"/>
    <property type="match status" value="1"/>
</dbReference>